<evidence type="ECO:0000259" key="15">
    <source>
        <dbReference type="PROSITE" id="PS50880"/>
    </source>
</evidence>
<keyword evidence="6 12" id="KW-0479">Metal-binding</keyword>
<feature type="zinc finger region" description="CHC2-type" evidence="12">
    <location>
        <begin position="39"/>
        <end position="63"/>
    </location>
</feature>
<accession>A0ABU3B4E4</accession>
<evidence type="ECO:0000256" key="1">
    <source>
        <dbReference type="ARBA" id="ARBA00022478"/>
    </source>
</evidence>
<dbReference type="Pfam" id="PF10410">
    <property type="entry name" value="DnaB_bind"/>
    <property type="match status" value="1"/>
</dbReference>
<evidence type="ECO:0000256" key="2">
    <source>
        <dbReference type="ARBA" id="ARBA00022515"/>
    </source>
</evidence>
<dbReference type="InterPro" id="IPR034151">
    <property type="entry name" value="TOPRIM_DnaG_bac"/>
</dbReference>
<feature type="domain" description="Toprim" evidence="15">
    <location>
        <begin position="250"/>
        <end position="332"/>
    </location>
</feature>
<evidence type="ECO:0000256" key="11">
    <source>
        <dbReference type="ARBA" id="ARBA00023163"/>
    </source>
</evidence>
<keyword evidence="9" id="KW-0460">Magnesium</keyword>
<comment type="function">
    <text evidence="12 13">RNA polymerase that catalyzes the synthesis of short RNA molecules used as primers for DNA polymerase during DNA replication.</text>
</comment>
<dbReference type="SMART" id="SM00766">
    <property type="entry name" value="DnaG_DnaB_bind"/>
    <property type="match status" value="1"/>
</dbReference>
<reference evidence="16 17" key="1">
    <citation type="submission" date="2023-09" db="EMBL/GenBank/DDBJ databases">
        <authorList>
            <person name="Rey-Velasco X."/>
        </authorList>
    </citation>
    <scope>NUCLEOTIDE SEQUENCE [LARGE SCALE GENOMIC DNA]</scope>
    <source>
        <strain evidence="16 17">P385</strain>
    </source>
</reference>
<keyword evidence="5 12" id="KW-0235">DNA replication</keyword>
<keyword evidence="1 12" id="KW-0240">DNA-directed RNA polymerase</keyword>
<dbReference type="RefSeq" id="WP_311656696.1">
    <property type="nucleotide sequence ID" value="NZ_JAVRHY010000001.1"/>
</dbReference>
<dbReference type="CDD" id="cd03364">
    <property type="entry name" value="TOPRIM_DnaG_primases"/>
    <property type="match status" value="1"/>
</dbReference>
<comment type="subunit">
    <text evidence="12">Monomer. Interacts with DnaB.</text>
</comment>
<evidence type="ECO:0000256" key="14">
    <source>
        <dbReference type="SAM" id="MobiDB-lite"/>
    </source>
</evidence>
<evidence type="ECO:0000256" key="10">
    <source>
        <dbReference type="ARBA" id="ARBA00023125"/>
    </source>
</evidence>
<keyword evidence="10 12" id="KW-0238">DNA-binding</keyword>
<gene>
    <name evidence="12 16" type="primary">dnaG</name>
    <name evidence="16" type="ORF">RM531_01290</name>
</gene>
<dbReference type="PROSITE" id="PS50880">
    <property type="entry name" value="TOPRIM"/>
    <property type="match status" value="1"/>
</dbReference>
<proteinExistence type="inferred from homology"/>
<keyword evidence="11 12" id="KW-0804">Transcription</keyword>
<dbReference type="EC" id="2.7.7.101" evidence="12"/>
<dbReference type="InterPro" id="IPR006171">
    <property type="entry name" value="TOPRIM_dom"/>
</dbReference>
<comment type="catalytic activity">
    <reaction evidence="12">
        <text>ssDNA + n NTP = ssDNA/pppN(pN)n-1 hybrid + (n-1) diphosphate.</text>
        <dbReference type="EC" id="2.7.7.101"/>
    </reaction>
</comment>
<sequence>MARIPQGFIDDLLARTDIVSVVESRVPLKKAGREYQACCPFHDEKTPSFTVSPAKQFYHCFGCGAHGTALSFLMEYERLEFREAVEALAGQAGMTIPEEARGAGPDADTQKPLFAVLEQAGRLYQNQLRQSPAAIDYLKSRGITGATAKAFGIGYAPDSWDFLRGQVRDRQAAVTAGMLIEKDNGHAYDRFRNRIMFPIRDGRGRVIGFGGRALGDDPAKYLNSPETPLFHKGRSLYGLFEARQALREIPRMLLVEGYMDVVALAQHGFANAVATLGTATTAEHLNALFRATDEVVFCFDGDRAGRDAAWRALDNALPVMRGTRRARFLFLPEGEDPDSLVRQTDGTAELTRLIEASRSASQVLLDGLTQDLDMKDADGRSRLVEKARPFVTKLPPEAFKADLIREIARRSGLPAEDLDRLYREGGTPAGRRAPPERRQRPMKFTPVRRALQLLMNDPRLADKLPIDIATLKQTGVAGADLLADGIEFFSASPHLPAAAWLEHWRDHEAGDALQRLAAETPRGEPDDLAREFRECVARALEGEKQHERERFQALMNKQQATSLTPDEAAEAQALLERLRRGPQA</sequence>
<evidence type="ECO:0000313" key="17">
    <source>
        <dbReference type="Proteomes" id="UP001259982"/>
    </source>
</evidence>
<dbReference type="Proteomes" id="UP001259982">
    <property type="component" value="Unassembled WGS sequence"/>
</dbReference>
<dbReference type="NCBIfam" id="TIGR01391">
    <property type="entry name" value="dnaG"/>
    <property type="match status" value="1"/>
</dbReference>
<dbReference type="InterPro" id="IPR002694">
    <property type="entry name" value="Znf_CHC2"/>
</dbReference>
<evidence type="ECO:0000256" key="9">
    <source>
        <dbReference type="ARBA" id="ARBA00022842"/>
    </source>
</evidence>
<dbReference type="HAMAP" id="MF_00974">
    <property type="entry name" value="DNA_primase_DnaG"/>
    <property type="match status" value="1"/>
</dbReference>
<dbReference type="SMART" id="SM00400">
    <property type="entry name" value="ZnF_CHCC"/>
    <property type="match status" value="1"/>
</dbReference>
<dbReference type="InterPro" id="IPR006295">
    <property type="entry name" value="DNA_primase_DnaG"/>
</dbReference>
<dbReference type="Gene3D" id="1.10.860.10">
    <property type="entry name" value="DNAb Helicase, Chain A"/>
    <property type="match status" value="1"/>
</dbReference>
<keyword evidence="3 12" id="KW-0808">Transferase</keyword>
<keyword evidence="2 12" id="KW-0639">Primosome</keyword>
<dbReference type="Pfam" id="PF13155">
    <property type="entry name" value="Toprim_2"/>
    <property type="match status" value="1"/>
</dbReference>
<name>A0ABU3B4E4_9GAMM</name>
<dbReference type="SUPFAM" id="SSF117023">
    <property type="entry name" value="DNA primase DnaG, C-terminal domain"/>
    <property type="match status" value="1"/>
</dbReference>
<evidence type="ECO:0000256" key="12">
    <source>
        <dbReference type="HAMAP-Rule" id="MF_00974"/>
    </source>
</evidence>
<dbReference type="SMART" id="SM00493">
    <property type="entry name" value="TOPRIM"/>
    <property type="match status" value="1"/>
</dbReference>
<dbReference type="InterPro" id="IPR050219">
    <property type="entry name" value="DnaG_primase"/>
</dbReference>
<dbReference type="Pfam" id="PF08278">
    <property type="entry name" value="DnaG_DnaB_bind"/>
    <property type="match status" value="1"/>
</dbReference>
<dbReference type="Gene3D" id="3.40.1360.10">
    <property type="match status" value="1"/>
</dbReference>
<comment type="similarity">
    <text evidence="12 13">Belongs to the DnaG primase family.</text>
</comment>
<protein>
    <recommendedName>
        <fullName evidence="12 13">DNA primase</fullName>
        <ecNumber evidence="12">2.7.7.101</ecNumber>
    </recommendedName>
</protein>
<keyword evidence="8 12" id="KW-0862">Zinc</keyword>
<evidence type="ECO:0000313" key="16">
    <source>
        <dbReference type="EMBL" id="MDT0617099.1"/>
    </source>
</evidence>
<dbReference type="InterPro" id="IPR037068">
    <property type="entry name" value="DNA_primase_core_N_sf"/>
</dbReference>
<dbReference type="InterPro" id="IPR013173">
    <property type="entry name" value="DNA_primase_DnaG_DnaB-bd_dom"/>
</dbReference>
<dbReference type="InterPro" id="IPR036977">
    <property type="entry name" value="DNA_primase_Znf_CHC2"/>
</dbReference>
<evidence type="ECO:0000256" key="13">
    <source>
        <dbReference type="PIRNR" id="PIRNR002811"/>
    </source>
</evidence>
<dbReference type="InterPro" id="IPR030846">
    <property type="entry name" value="DnaG_bac"/>
</dbReference>
<evidence type="ECO:0000256" key="7">
    <source>
        <dbReference type="ARBA" id="ARBA00022771"/>
    </source>
</evidence>
<dbReference type="PIRSF" id="PIRSF002811">
    <property type="entry name" value="DnaG"/>
    <property type="match status" value="1"/>
</dbReference>
<feature type="region of interest" description="Disordered" evidence="14">
    <location>
        <begin position="421"/>
        <end position="440"/>
    </location>
</feature>
<keyword evidence="17" id="KW-1185">Reference proteome</keyword>
<dbReference type="Gene3D" id="3.90.980.10">
    <property type="entry name" value="DNA primase, catalytic core, N-terminal domain"/>
    <property type="match status" value="1"/>
</dbReference>
<dbReference type="Gene3D" id="1.20.50.20">
    <property type="entry name" value="DnaG, RNA polymerase domain, helical bundle"/>
    <property type="match status" value="1"/>
</dbReference>
<comment type="cofactor">
    <cofactor evidence="12 13">
        <name>Zn(2+)</name>
        <dbReference type="ChEBI" id="CHEBI:29105"/>
    </cofactor>
    <text evidence="12 13">Binds 1 zinc ion per monomer.</text>
</comment>
<organism evidence="16 17">
    <name type="scientific">Spectribacter acetivorans</name>
    <dbReference type="NCBI Taxonomy" id="3075603"/>
    <lineage>
        <taxon>Bacteria</taxon>
        <taxon>Pseudomonadati</taxon>
        <taxon>Pseudomonadota</taxon>
        <taxon>Gammaproteobacteria</taxon>
        <taxon>Salinisphaerales</taxon>
        <taxon>Salinisphaeraceae</taxon>
        <taxon>Spectribacter</taxon>
    </lineage>
</organism>
<dbReference type="PANTHER" id="PTHR30313:SF2">
    <property type="entry name" value="DNA PRIMASE"/>
    <property type="match status" value="1"/>
</dbReference>
<dbReference type="InterPro" id="IPR016136">
    <property type="entry name" value="DNA_helicase_N/primase_C"/>
</dbReference>
<keyword evidence="4 12" id="KW-0548">Nucleotidyltransferase</keyword>
<evidence type="ECO:0000256" key="4">
    <source>
        <dbReference type="ARBA" id="ARBA00022695"/>
    </source>
</evidence>
<dbReference type="EMBL" id="JAVRHY010000001">
    <property type="protein sequence ID" value="MDT0617099.1"/>
    <property type="molecule type" value="Genomic_DNA"/>
</dbReference>
<evidence type="ECO:0000256" key="3">
    <source>
        <dbReference type="ARBA" id="ARBA00022679"/>
    </source>
</evidence>
<keyword evidence="7 12" id="KW-0863">Zinc-finger</keyword>
<dbReference type="Pfam" id="PF08275">
    <property type="entry name" value="DNAG_N"/>
    <property type="match status" value="1"/>
</dbReference>
<dbReference type="Gene3D" id="3.90.580.10">
    <property type="entry name" value="Zinc finger, CHC2-type domain"/>
    <property type="match status" value="1"/>
</dbReference>
<evidence type="ECO:0000256" key="8">
    <source>
        <dbReference type="ARBA" id="ARBA00022833"/>
    </source>
</evidence>
<dbReference type="InterPro" id="IPR019475">
    <property type="entry name" value="DNA_primase_DnaB-bd"/>
</dbReference>
<evidence type="ECO:0000256" key="5">
    <source>
        <dbReference type="ARBA" id="ARBA00022705"/>
    </source>
</evidence>
<comment type="domain">
    <text evidence="12">Contains an N-terminal zinc-binding domain, a central core domain that contains the primase activity, and a C-terminal DnaB-binding domain.</text>
</comment>
<dbReference type="SUPFAM" id="SSF56731">
    <property type="entry name" value="DNA primase core"/>
    <property type="match status" value="1"/>
</dbReference>
<dbReference type="SUPFAM" id="SSF57783">
    <property type="entry name" value="Zinc beta-ribbon"/>
    <property type="match status" value="1"/>
</dbReference>
<dbReference type="InterPro" id="IPR013264">
    <property type="entry name" value="DNAG_N"/>
</dbReference>
<dbReference type="Pfam" id="PF01807">
    <property type="entry name" value="Zn_ribbon_DnaG"/>
    <property type="match status" value="1"/>
</dbReference>
<evidence type="ECO:0000256" key="6">
    <source>
        <dbReference type="ARBA" id="ARBA00022723"/>
    </source>
</evidence>
<dbReference type="PANTHER" id="PTHR30313">
    <property type="entry name" value="DNA PRIMASE"/>
    <property type="match status" value="1"/>
</dbReference>
<comment type="caution">
    <text evidence="16">The sequence shown here is derived from an EMBL/GenBank/DDBJ whole genome shotgun (WGS) entry which is preliminary data.</text>
</comment>